<dbReference type="EMBL" id="JAULJQ010000001">
    <property type="protein sequence ID" value="MDO2408685.1"/>
    <property type="molecule type" value="Genomic_DNA"/>
</dbReference>
<evidence type="ECO:0000256" key="2">
    <source>
        <dbReference type="ARBA" id="ARBA00022448"/>
    </source>
</evidence>
<dbReference type="PANTHER" id="PTHR42948">
    <property type="entry name" value="TRANSPORTER"/>
    <property type="match status" value="1"/>
</dbReference>
<keyword evidence="4 6" id="KW-1133">Transmembrane helix</keyword>
<evidence type="ECO:0000313" key="7">
    <source>
        <dbReference type="EMBL" id="MDO2408685.1"/>
    </source>
</evidence>
<evidence type="ECO:0000256" key="1">
    <source>
        <dbReference type="ARBA" id="ARBA00004141"/>
    </source>
</evidence>
<comment type="subcellular location">
    <subcellularLocation>
        <location evidence="1">Membrane</location>
        <topology evidence="1">Multi-pass membrane protein</topology>
    </subcellularLocation>
</comment>
<comment type="caution">
    <text evidence="7">The sequence shown here is derived from an EMBL/GenBank/DDBJ whole genome shotgun (WGS) entry which is preliminary data.</text>
</comment>
<dbReference type="InterPro" id="IPR037272">
    <property type="entry name" value="SNS_sf"/>
</dbReference>
<dbReference type="PROSITE" id="PS50267">
    <property type="entry name" value="NA_NEUROTRAN_SYMP_3"/>
    <property type="match status" value="1"/>
</dbReference>
<proteinExistence type="predicted"/>
<dbReference type="SUPFAM" id="SSF161070">
    <property type="entry name" value="SNF-like"/>
    <property type="match status" value="1"/>
</dbReference>
<feature type="transmembrane region" description="Helical" evidence="6">
    <location>
        <begin position="12"/>
        <end position="29"/>
    </location>
</feature>
<reference evidence="7 8" key="1">
    <citation type="submission" date="2023-06" db="EMBL/GenBank/DDBJ databases">
        <title>Campylobacter magnum sp. nov., isolated from cecal contents of domestic pigs (Sus scrofa domesticus).</title>
        <authorList>
            <person name="Papic B."/>
            <person name="Gruntar I."/>
        </authorList>
    </citation>
    <scope>NUCLEOTIDE SEQUENCE [LARGE SCALE GENOMIC DNA]</scope>
    <source>
        <strain evidence="8">34484-21</strain>
    </source>
</reference>
<name>A0ABT8T675_9BACT</name>
<feature type="transmembrane region" description="Helical" evidence="6">
    <location>
        <begin position="35"/>
        <end position="59"/>
    </location>
</feature>
<dbReference type="PANTHER" id="PTHR42948:SF1">
    <property type="entry name" value="TRANSPORTER"/>
    <property type="match status" value="1"/>
</dbReference>
<feature type="transmembrane region" description="Helical" evidence="6">
    <location>
        <begin position="292"/>
        <end position="319"/>
    </location>
</feature>
<keyword evidence="5 6" id="KW-0472">Membrane</keyword>
<dbReference type="Pfam" id="PF00209">
    <property type="entry name" value="SNF"/>
    <property type="match status" value="2"/>
</dbReference>
<feature type="transmembrane region" description="Helical" evidence="6">
    <location>
        <begin position="422"/>
        <end position="443"/>
    </location>
</feature>
<feature type="transmembrane region" description="Helical" evidence="6">
    <location>
        <begin position="250"/>
        <end position="272"/>
    </location>
</feature>
<evidence type="ECO:0000256" key="5">
    <source>
        <dbReference type="ARBA" id="ARBA00023136"/>
    </source>
</evidence>
<dbReference type="PRINTS" id="PR00176">
    <property type="entry name" value="NANEUSMPORT"/>
</dbReference>
<dbReference type="RefSeq" id="WP_302243427.1">
    <property type="nucleotide sequence ID" value="NZ_JAULJQ010000001.1"/>
</dbReference>
<protein>
    <submittedName>
        <fullName evidence="7">Sodium-dependent transporter</fullName>
    </submittedName>
</protein>
<gene>
    <name evidence="7" type="ORF">Q2362_01045</name>
</gene>
<evidence type="ECO:0000256" key="3">
    <source>
        <dbReference type="ARBA" id="ARBA00022692"/>
    </source>
</evidence>
<keyword evidence="2" id="KW-0813">Transport</keyword>
<organism evidence="7 8">
    <name type="scientific">Campylobacter magnus</name>
    <dbReference type="NCBI Taxonomy" id="3026462"/>
    <lineage>
        <taxon>Bacteria</taxon>
        <taxon>Pseudomonadati</taxon>
        <taxon>Campylobacterota</taxon>
        <taxon>Epsilonproteobacteria</taxon>
        <taxon>Campylobacterales</taxon>
        <taxon>Campylobacteraceae</taxon>
        <taxon>Campylobacter</taxon>
    </lineage>
</organism>
<feature type="transmembrane region" description="Helical" evidence="6">
    <location>
        <begin position="340"/>
        <end position="360"/>
    </location>
</feature>
<dbReference type="InterPro" id="IPR047218">
    <property type="entry name" value="YocR/YhdH-like"/>
</dbReference>
<evidence type="ECO:0000256" key="4">
    <source>
        <dbReference type="ARBA" id="ARBA00022989"/>
    </source>
</evidence>
<dbReference type="CDD" id="cd10336">
    <property type="entry name" value="SLC6sbd_Tyt1-Like"/>
    <property type="match status" value="1"/>
</dbReference>
<sequence>MHKEAHFSRVGYILAMAGSAIGLGTAWKFPTMVGLGGGFAFILVYLVLCLAIGAAAFLAEALLGRATRRDTVGAIYELAPSAKRAWSIGGFFVFVSIMIVPFYLVVVGWIFYYAMLCMSQLPTDPVSAKEAFGYLASNNIFGVSMGFLIVFALSIYTILKGVKKGIEKLNLVLMPSLFILLIALVTYSAIFGNFAGAASFLFTPDLSKVLDADLLLKALGLAMFSMSLGMGTVCTYAANTDKFTNLFSSVFYIIVLNTMVGILMGLVVFSFIPIENASEGPGLIFVSLASLFGSMGVAGQIIGFAFFMALIFAGITSAISIIEPTALFLMNNAKVERPKAVAYCAVFIFVVGFICILSYYKPSAEVFTFFGKSFFDLLDYITSIILMPLGALFFCVFVGWVVPKSTLAENLKHQMPKGVFEIWVWVIRIIVPAAIISVGVYNFL</sequence>
<keyword evidence="3 6" id="KW-0812">Transmembrane</keyword>
<dbReference type="NCBIfam" id="NF037979">
    <property type="entry name" value="Na_transp"/>
    <property type="match status" value="1"/>
</dbReference>
<feature type="transmembrane region" description="Helical" evidence="6">
    <location>
        <begin position="171"/>
        <end position="194"/>
    </location>
</feature>
<evidence type="ECO:0000313" key="8">
    <source>
        <dbReference type="Proteomes" id="UP001171111"/>
    </source>
</evidence>
<feature type="transmembrane region" description="Helical" evidence="6">
    <location>
        <begin position="214"/>
        <end position="238"/>
    </location>
</feature>
<evidence type="ECO:0000256" key="6">
    <source>
        <dbReference type="SAM" id="Phobius"/>
    </source>
</evidence>
<feature type="transmembrane region" description="Helical" evidence="6">
    <location>
        <begin position="91"/>
        <end position="115"/>
    </location>
</feature>
<keyword evidence="8" id="KW-1185">Reference proteome</keyword>
<accession>A0ABT8T675</accession>
<dbReference type="InterPro" id="IPR000175">
    <property type="entry name" value="Na/ntran_symport"/>
</dbReference>
<dbReference type="Proteomes" id="UP001171111">
    <property type="component" value="Unassembled WGS sequence"/>
</dbReference>
<feature type="transmembrane region" description="Helical" evidence="6">
    <location>
        <begin position="135"/>
        <end position="159"/>
    </location>
</feature>
<feature type="transmembrane region" description="Helical" evidence="6">
    <location>
        <begin position="380"/>
        <end position="402"/>
    </location>
</feature>